<dbReference type="NCBIfam" id="TIGR01128">
    <property type="entry name" value="holA"/>
    <property type="match status" value="1"/>
</dbReference>
<evidence type="ECO:0000313" key="11">
    <source>
        <dbReference type="EMBL" id="CAD2076867.1"/>
    </source>
</evidence>
<protein>
    <recommendedName>
        <fullName evidence="2">DNA polymerase III subunit delta</fullName>
        <ecNumber evidence="1">2.7.7.7</ecNumber>
    </recommendedName>
</protein>
<dbReference type="Gene3D" id="3.40.50.300">
    <property type="entry name" value="P-loop containing nucleotide triphosphate hydrolases"/>
    <property type="match status" value="1"/>
</dbReference>
<dbReference type="Pfam" id="PF06144">
    <property type="entry name" value="DNA_pol3_delta"/>
    <property type="match status" value="1"/>
</dbReference>
<keyword evidence="3" id="KW-0808">Transferase</keyword>
<dbReference type="GO" id="GO:0003887">
    <property type="term" value="F:DNA-directed DNA polymerase activity"/>
    <property type="evidence" value="ECO:0007669"/>
    <property type="project" value="UniProtKB-KW"/>
</dbReference>
<dbReference type="InterPro" id="IPR008921">
    <property type="entry name" value="DNA_pol3_clamp-load_cplx_C"/>
</dbReference>
<dbReference type="PANTHER" id="PTHR34388:SF1">
    <property type="entry name" value="DNA POLYMERASE III SUBUNIT DELTA"/>
    <property type="match status" value="1"/>
</dbReference>
<evidence type="ECO:0000256" key="5">
    <source>
        <dbReference type="ARBA" id="ARBA00022705"/>
    </source>
</evidence>
<dbReference type="Pfam" id="PF21694">
    <property type="entry name" value="DNA_pol3_delta_C"/>
    <property type="match status" value="1"/>
</dbReference>
<dbReference type="GO" id="GO:0003677">
    <property type="term" value="F:DNA binding"/>
    <property type="evidence" value="ECO:0007669"/>
    <property type="project" value="InterPro"/>
</dbReference>
<dbReference type="Proteomes" id="UP000521032">
    <property type="component" value="Unassembled WGS sequence"/>
</dbReference>
<dbReference type="InterPro" id="IPR010372">
    <property type="entry name" value="DNA_pol3_delta_N"/>
</dbReference>
<dbReference type="RefSeq" id="WP_186087520.1">
    <property type="nucleotide sequence ID" value="NZ_BMDB01000001.1"/>
</dbReference>
<comment type="catalytic activity">
    <reaction evidence="8">
        <text>DNA(n) + a 2'-deoxyribonucleoside 5'-triphosphate = DNA(n+1) + diphosphate</text>
        <dbReference type="Rhea" id="RHEA:22508"/>
        <dbReference type="Rhea" id="RHEA-COMP:17339"/>
        <dbReference type="Rhea" id="RHEA-COMP:17340"/>
        <dbReference type="ChEBI" id="CHEBI:33019"/>
        <dbReference type="ChEBI" id="CHEBI:61560"/>
        <dbReference type="ChEBI" id="CHEBI:173112"/>
        <dbReference type="EC" id="2.7.7.7"/>
    </reaction>
</comment>
<name>A0A6V7RHQ4_9BACL</name>
<dbReference type="Gene3D" id="1.20.272.10">
    <property type="match status" value="1"/>
</dbReference>
<gene>
    <name evidence="11" type="ORF">JEOSCH030_01166</name>
</gene>
<reference evidence="11 12" key="1">
    <citation type="submission" date="2020-07" db="EMBL/GenBank/DDBJ databases">
        <authorList>
            <person name="Criscuolo A."/>
        </authorList>
    </citation>
    <scope>NUCLEOTIDE SEQUENCE [LARGE SCALE GENOMIC DNA]</scope>
    <source>
        <strain evidence="12">CIP 111030</strain>
    </source>
</reference>
<keyword evidence="5" id="KW-0235">DNA replication</keyword>
<dbReference type="GO" id="GO:0009360">
    <property type="term" value="C:DNA polymerase III complex"/>
    <property type="evidence" value="ECO:0007669"/>
    <property type="project" value="InterPro"/>
</dbReference>
<dbReference type="SUPFAM" id="SSF52540">
    <property type="entry name" value="P-loop containing nucleoside triphosphate hydrolases"/>
    <property type="match status" value="1"/>
</dbReference>
<evidence type="ECO:0000256" key="1">
    <source>
        <dbReference type="ARBA" id="ARBA00012417"/>
    </source>
</evidence>
<evidence type="ECO:0000256" key="3">
    <source>
        <dbReference type="ARBA" id="ARBA00022679"/>
    </source>
</evidence>
<dbReference type="InterPro" id="IPR048466">
    <property type="entry name" value="DNA_pol3_delta-like_C"/>
</dbReference>
<evidence type="ECO:0000256" key="7">
    <source>
        <dbReference type="ARBA" id="ARBA00034754"/>
    </source>
</evidence>
<keyword evidence="6" id="KW-0239">DNA-directed DNA polymerase</keyword>
<comment type="similarity">
    <text evidence="7">Belongs to the DNA polymerase HolA subunit family.</text>
</comment>
<proteinExistence type="inferred from homology"/>
<feature type="domain" description="DNA polymerase III delta N-terminal" evidence="9">
    <location>
        <begin position="6"/>
        <end position="128"/>
    </location>
</feature>
<accession>A0A6V7RHQ4</accession>
<evidence type="ECO:0000256" key="8">
    <source>
        <dbReference type="ARBA" id="ARBA00049244"/>
    </source>
</evidence>
<keyword evidence="4" id="KW-0548">Nucleotidyltransferase</keyword>
<dbReference type="Gene3D" id="1.10.8.60">
    <property type="match status" value="1"/>
</dbReference>
<evidence type="ECO:0000256" key="4">
    <source>
        <dbReference type="ARBA" id="ARBA00022695"/>
    </source>
</evidence>
<dbReference type="GO" id="GO:0006261">
    <property type="term" value="P:DNA-templated DNA replication"/>
    <property type="evidence" value="ECO:0007669"/>
    <property type="project" value="TreeGrafter"/>
</dbReference>
<organism evidence="11 12">
    <name type="scientific">Phocicoccus schoeneichii</name>
    <dbReference type="NCBI Taxonomy" id="1812261"/>
    <lineage>
        <taxon>Bacteria</taxon>
        <taxon>Bacillati</taxon>
        <taxon>Bacillota</taxon>
        <taxon>Bacilli</taxon>
        <taxon>Bacillales</taxon>
        <taxon>Salinicoccaceae</taxon>
        <taxon>Phocicoccus</taxon>
    </lineage>
</organism>
<dbReference type="InterPro" id="IPR027417">
    <property type="entry name" value="P-loop_NTPase"/>
</dbReference>
<feature type="domain" description="DNA polymerase III delta subunit-like C-terminal" evidence="10">
    <location>
        <begin position="200"/>
        <end position="320"/>
    </location>
</feature>
<dbReference type="SUPFAM" id="SSF48019">
    <property type="entry name" value="post-AAA+ oligomerization domain-like"/>
    <property type="match status" value="1"/>
</dbReference>
<evidence type="ECO:0000256" key="6">
    <source>
        <dbReference type="ARBA" id="ARBA00022932"/>
    </source>
</evidence>
<dbReference type="EMBL" id="CAJEWE010000010">
    <property type="protein sequence ID" value="CAD2076867.1"/>
    <property type="molecule type" value="Genomic_DNA"/>
</dbReference>
<dbReference type="PANTHER" id="PTHR34388">
    <property type="entry name" value="DNA POLYMERASE III SUBUNIT DELTA"/>
    <property type="match status" value="1"/>
</dbReference>
<sequence length="320" mass="37424">MKLINIVYGTNRVRIEEQVNTLVTDYLGEVDDFNRIVLDYNDTTVESIIEEAQTLPFLSEKKAIIIQNATLFTALRAKNTVDHNIDLMIKYLENKEDDTLLVFSVQSENLDNRKKITKIAKANGDIFEVGEMNEAELRDYIQSEIQNENVTFNPPVINMIIERTGVHYDTVKQELEKLLLYVDDEITTEHVEDVISKSLDQNVFLLTDYLLKNQKQDAVMLFRDLMLQKEEPIKLLGLVAGQFRLFYQTKILKQEGLNSDAIAKRLKVHPYRVKLAYRTVDRYPLNYLLNKMILCRDMDYQFKSSYLEREALFEVFLTKI</sequence>
<dbReference type="EC" id="2.7.7.7" evidence="1"/>
<evidence type="ECO:0000313" key="12">
    <source>
        <dbReference type="Proteomes" id="UP000521032"/>
    </source>
</evidence>
<dbReference type="AlphaFoldDB" id="A0A6V7RHQ4"/>
<evidence type="ECO:0000259" key="9">
    <source>
        <dbReference type="Pfam" id="PF06144"/>
    </source>
</evidence>
<comment type="caution">
    <text evidence="11">The sequence shown here is derived from an EMBL/GenBank/DDBJ whole genome shotgun (WGS) entry which is preliminary data.</text>
</comment>
<dbReference type="InterPro" id="IPR005790">
    <property type="entry name" value="DNA_polIII_delta"/>
</dbReference>
<keyword evidence="12" id="KW-1185">Reference proteome</keyword>
<evidence type="ECO:0000256" key="2">
    <source>
        <dbReference type="ARBA" id="ARBA00017703"/>
    </source>
</evidence>
<evidence type="ECO:0000259" key="10">
    <source>
        <dbReference type="Pfam" id="PF21694"/>
    </source>
</evidence>